<evidence type="ECO:0000256" key="9">
    <source>
        <dbReference type="PROSITE-ProRule" id="PRU00042"/>
    </source>
</evidence>
<feature type="region of interest" description="Disordered" evidence="10">
    <location>
        <begin position="687"/>
        <end position="742"/>
    </location>
</feature>
<feature type="compositionally biased region" description="Basic and acidic residues" evidence="10">
    <location>
        <begin position="91"/>
        <end position="116"/>
    </location>
</feature>
<dbReference type="GO" id="GO:0008270">
    <property type="term" value="F:zinc ion binding"/>
    <property type="evidence" value="ECO:0007669"/>
    <property type="project" value="UniProtKB-KW"/>
</dbReference>
<dbReference type="Pfam" id="PF00096">
    <property type="entry name" value="zf-C2H2"/>
    <property type="match status" value="5"/>
</dbReference>
<feature type="compositionally biased region" description="Acidic residues" evidence="10">
    <location>
        <begin position="708"/>
        <end position="721"/>
    </location>
</feature>
<evidence type="ECO:0000256" key="5">
    <source>
        <dbReference type="ARBA" id="ARBA00022833"/>
    </source>
</evidence>
<gene>
    <name evidence="12" type="ORF">GPM918_LOCUS1346</name>
    <name evidence="13" type="ORF">SRO942_LOCUS1346</name>
</gene>
<dbReference type="PROSITE" id="PS00028">
    <property type="entry name" value="ZINC_FINGER_C2H2_1"/>
    <property type="match status" value="5"/>
</dbReference>
<evidence type="ECO:0000313" key="13">
    <source>
        <dbReference type="EMBL" id="CAF3541100.1"/>
    </source>
</evidence>
<feature type="domain" description="C2H2-type" evidence="11">
    <location>
        <begin position="646"/>
        <end position="673"/>
    </location>
</feature>
<dbReference type="PROSITE" id="PS50157">
    <property type="entry name" value="ZINC_FINGER_C2H2_2"/>
    <property type="match status" value="5"/>
</dbReference>
<evidence type="ECO:0000256" key="8">
    <source>
        <dbReference type="ARBA" id="ARBA00023242"/>
    </source>
</evidence>
<comment type="caution">
    <text evidence="12">The sequence shown here is derived from an EMBL/GenBank/DDBJ whole genome shotgun (WGS) entry which is preliminary data.</text>
</comment>
<evidence type="ECO:0000256" key="4">
    <source>
        <dbReference type="ARBA" id="ARBA00022771"/>
    </source>
</evidence>
<evidence type="ECO:0000313" key="14">
    <source>
        <dbReference type="Proteomes" id="UP000663829"/>
    </source>
</evidence>
<keyword evidence="7" id="KW-0804">Transcription</keyword>
<keyword evidence="3" id="KW-0677">Repeat</keyword>
<dbReference type="FunFam" id="3.30.160.60:FF:000159">
    <property type="entry name" value="Mds1 and evi1 complex locus protein"/>
    <property type="match status" value="1"/>
</dbReference>
<sequence>MKKPTITSPITIQARSTPTLSSPLINRLNSDNDENDYTSKSLTKLLLPKTIDGKQTILTRHVESDRKRRNDLTTTTNNKKIMRCSNTSRTKTHDEENNEEEHKQDVDNEISEREGINDNVEQTIDVNENENGSLDENFTTNDQQSGTNVMLNMEHIYQKNNGVFQQDNESIESMNGENSTHHQNGNENHVSNSSGSECENRLYSCNDCGKSFQTSSGLKQHRNIHSSVKPWKCEYCPKSYTQFSNLCRHKRSHANARTQIECKGCGQSFQSHVALNKHRSSCKETNLAATASSQKLSSSSTTSTTLTVSSATTKPTVNLNGNVWPSLENGFSYFPFLPPTFTEKTLKTHSQSSASTPSLIPVTLPCMPTQFTINTMAQVALNNRDRDSSSSNCNSSSVSSKSPVSSSSACSTSVKRNNKGNLLSTTITSEPIDLSKCVVTNSKRQRHCSSGSDNSSPSLISETTSCNNNEPLDYSLKRTEECTQRITHVFGGDDSTFSKTKQITKLSRHSISTSAVRGANDKLASIDDEIKATVCNIPLKDMSENRIATSDTHRPPIPSTSSPPSTPPLTHKHHHHTSSSSTSRNRDRYSCSYCAKAFPRSANLTRHLRTHTGEQPYRCRYCDRSFSISSNLQRHIRNIHKRERPFRCTFCDKCFGQQTNLDRHMKKHISGNDNSLTLMQAAYSSMRKSTDDNTLNQSNNINNNSEASSDESIESEEDSSVDEYSNNYLHIDSTPTATSSSN</sequence>
<keyword evidence="8" id="KW-0539">Nucleus</keyword>
<evidence type="ECO:0000256" key="7">
    <source>
        <dbReference type="ARBA" id="ARBA00023163"/>
    </source>
</evidence>
<dbReference type="FunFam" id="3.30.160.60:FF:000202">
    <property type="entry name" value="Zinc finger protein 574"/>
    <property type="match status" value="1"/>
</dbReference>
<feature type="compositionally biased region" description="Low complexity" evidence="10">
    <location>
        <begin position="692"/>
        <end position="707"/>
    </location>
</feature>
<comment type="subcellular location">
    <subcellularLocation>
        <location evidence="1">Nucleus</location>
    </subcellularLocation>
</comment>
<dbReference type="SUPFAM" id="SSF57667">
    <property type="entry name" value="beta-beta-alpha zinc fingers"/>
    <property type="match status" value="3"/>
</dbReference>
<dbReference type="PANTHER" id="PTHR23235">
    <property type="entry name" value="KRUEPPEL-LIKE TRANSCRIPTION FACTOR"/>
    <property type="match status" value="1"/>
</dbReference>
<feature type="domain" description="C2H2-type" evidence="11">
    <location>
        <begin position="231"/>
        <end position="258"/>
    </location>
</feature>
<organism evidence="12 14">
    <name type="scientific">Didymodactylos carnosus</name>
    <dbReference type="NCBI Taxonomy" id="1234261"/>
    <lineage>
        <taxon>Eukaryota</taxon>
        <taxon>Metazoa</taxon>
        <taxon>Spiralia</taxon>
        <taxon>Gnathifera</taxon>
        <taxon>Rotifera</taxon>
        <taxon>Eurotatoria</taxon>
        <taxon>Bdelloidea</taxon>
        <taxon>Philodinida</taxon>
        <taxon>Philodinidae</taxon>
        <taxon>Didymodactylos</taxon>
    </lineage>
</organism>
<dbReference type="GO" id="GO:0000981">
    <property type="term" value="F:DNA-binding transcription factor activity, RNA polymerase II-specific"/>
    <property type="evidence" value="ECO:0007669"/>
    <property type="project" value="TreeGrafter"/>
</dbReference>
<feature type="compositionally biased region" description="Low complexity" evidence="10">
    <location>
        <begin position="389"/>
        <end position="413"/>
    </location>
</feature>
<keyword evidence="4 9" id="KW-0863">Zinc-finger</keyword>
<dbReference type="PANTHER" id="PTHR23235:SF120">
    <property type="entry name" value="KRUPPEL-LIKE FACTOR 15"/>
    <property type="match status" value="1"/>
</dbReference>
<dbReference type="AlphaFoldDB" id="A0A813Q174"/>
<evidence type="ECO:0000313" key="12">
    <source>
        <dbReference type="EMBL" id="CAF0760290.1"/>
    </source>
</evidence>
<dbReference type="SMART" id="SM00355">
    <property type="entry name" value="ZnF_C2H2"/>
    <property type="match status" value="6"/>
</dbReference>
<dbReference type="EMBL" id="CAJNOQ010000124">
    <property type="protein sequence ID" value="CAF0760290.1"/>
    <property type="molecule type" value="Genomic_DNA"/>
</dbReference>
<dbReference type="FunFam" id="3.30.160.60:FF:000126">
    <property type="entry name" value="Mds1 and evi1 complex locus protein"/>
    <property type="match status" value="1"/>
</dbReference>
<feature type="region of interest" description="Disordered" evidence="10">
    <location>
        <begin position="547"/>
        <end position="586"/>
    </location>
</feature>
<dbReference type="GO" id="GO:0000978">
    <property type="term" value="F:RNA polymerase II cis-regulatory region sequence-specific DNA binding"/>
    <property type="evidence" value="ECO:0007669"/>
    <property type="project" value="TreeGrafter"/>
</dbReference>
<dbReference type="InterPro" id="IPR036236">
    <property type="entry name" value="Znf_C2H2_sf"/>
</dbReference>
<evidence type="ECO:0000259" key="11">
    <source>
        <dbReference type="PROSITE" id="PS50157"/>
    </source>
</evidence>
<feature type="domain" description="C2H2-type" evidence="11">
    <location>
        <begin position="589"/>
        <end position="616"/>
    </location>
</feature>
<dbReference type="Gene3D" id="3.30.160.60">
    <property type="entry name" value="Classic Zinc Finger"/>
    <property type="match status" value="5"/>
</dbReference>
<evidence type="ECO:0000256" key="10">
    <source>
        <dbReference type="SAM" id="MobiDB-lite"/>
    </source>
</evidence>
<evidence type="ECO:0000256" key="6">
    <source>
        <dbReference type="ARBA" id="ARBA00023015"/>
    </source>
</evidence>
<evidence type="ECO:0000256" key="2">
    <source>
        <dbReference type="ARBA" id="ARBA00022723"/>
    </source>
</evidence>
<keyword evidence="5" id="KW-0862">Zinc</keyword>
<feature type="domain" description="C2H2-type" evidence="11">
    <location>
        <begin position="617"/>
        <end position="645"/>
    </location>
</feature>
<reference evidence="12" key="1">
    <citation type="submission" date="2021-02" db="EMBL/GenBank/DDBJ databases">
        <authorList>
            <person name="Nowell W R."/>
        </authorList>
    </citation>
    <scope>NUCLEOTIDE SEQUENCE</scope>
</reference>
<dbReference type="GO" id="GO:0032502">
    <property type="term" value="P:developmental process"/>
    <property type="evidence" value="ECO:0007669"/>
    <property type="project" value="UniProtKB-ARBA"/>
</dbReference>
<feature type="compositionally biased region" description="Polar residues" evidence="10">
    <location>
        <begin position="733"/>
        <end position="742"/>
    </location>
</feature>
<protein>
    <recommendedName>
        <fullName evidence="11">C2H2-type domain-containing protein</fullName>
    </recommendedName>
</protein>
<evidence type="ECO:0000256" key="3">
    <source>
        <dbReference type="ARBA" id="ARBA00022737"/>
    </source>
</evidence>
<dbReference type="EMBL" id="CAJOBC010000124">
    <property type="protein sequence ID" value="CAF3541100.1"/>
    <property type="molecule type" value="Genomic_DNA"/>
</dbReference>
<dbReference type="InterPro" id="IPR013087">
    <property type="entry name" value="Znf_C2H2_type"/>
</dbReference>
<accession>A0A813Q174</accession>
<keyword evidence="14" id="KW-1185">Reference proteome</keyword>
<feature type="region of interest" description="Disordered" evidence="10">
    <location>
        <begin position="173"/>
        <end position="193"/>
    </location>
</feature>
<feature type="domain" description="C2H2-type" evidence="11">
    <location>
        <begin position="203"/>
        <end position="230"/>
    </location>
</feature>
<dbReference type="Proteomes" id="UP000663829">
    <property type="component" value="Unassembled WGS sequence"/>
</dbReference>
<dbReference type="Proteomes" id="UP000681722">
    <property type="component" value="Unassembled WGS sequence"/>
</dbReference>
<dbReference type="FunFam" id="3.30.160.60:FF:001289">
    <property type="entry name" value="Zinc finger protein 574"/>
    <property type="match status" value="1"/>
</dbReference>
<evidence type="ECO:0000256" key="1">
    <source>
        <dbReference type="ARBA" id="ARBA00004123"/>
    </source>
</evidence>
<dbReference type="FunFam" id="3.30.160.60:FF:000112">
    <property type="entry name" value="Mds1 and evi1 complex locus protein"/>
    <property type="match status" value="1"/>
</dbReference>
<feature type="region of interest" description="Disordered" evidence="10">
    <location>
        <begin position="64"/>
        <end position="121"/>
    </location>
</feature>
<feature type="region of interest" description="Disordered" evidence="10">
    <location>
        <begin position="383"/>
        <end position="414"/>
    </location>
</feature>
<proteinExistence type="predicted"/>
<keyword evidence="2" id="KW-0479">Metal-binding</keyword>
<feature type="compositionally biased region" description="Polar residues" evidence="10">
    <location>
        <begin position="72"/>
        <end position="89"/>
    </location>
</feature>
<name>A0A813Q174_9BILA</name>
<dbReference type="GO" id="GO:0005634">
    <property type="term" value="C:nucleus"/>
    <property type="evidence" value="ECO:0007669"/>
    <property type="project" value="UniProtKB-SubCell"/>
</dbReference>
<feature type="region of interest" description="Disordered" evidence="10">
    <location>
        <begin position="445"/>
        <end position="466"/>
    </location>
</feature>
<keyword evidence="6" id="KW-0805">Transcription regulation</keyword>
<dbReference type="OrthoDB" id="10004641at2759"/>